<dbReference type="EMBL" id="AOCG01000008">
    <property type="protein sequence ID" value="EUJ18992.1"/>
    <property type="molecule type" value="Genomic_DNA"/>
</dbReference>
<accession>W7AZE7</accession>
<dbReference type="InterPro" id="IPR036095">
    <property type="entry name" value="PTS_EIIB-like_sf"/>
</dbReference>
<name>W7AZE7_9LIST</name>
<evidence type="ECO:0000313" key="4">
    <source>
        <dbReference type="Proteomes" id="UP000019246"/>
    </source>
</evidence>
<sequence>MTKKILLVCGAGASSGFVAAAARKAAKKKWLGFRNQS</sequence>
<reference evidence="3 4" key="1">
    <citation type="journal article" date="2014" name="Int. J. Syst. Evol. Microbiol.">
        <title>Listeria floridensis sp. nov., Listeria aquatica sp. nov., Listeria cornellensis sp. nov., Listeria riparia sp. nov. and Listeria grandensis sp. nov., from agricultural and natural environments.</title>
        <authorList>
            <person name="den Bakker H.C."/>
            <person name="Warchocki S."/>
            <person name="Wright E.M."/>
            <person name="Allred A.F."/>
            <person name="Ahlstrom C."/>
            <person name="Manuel C.S."/>
            <person name="Stasiewicz M.J."/>
            <person name="Burrell A."/>
            <person name="Roof S."/>
            <person name="Strawn L."/>
            <person name="Fortes E.D."/>
            <person name="Nightingale K.K."/>
            <person name="Kephart D."/>
            <person name="Wiedmann M."/>
        </authorList>
    </citation>
    <scope>NUCLEOTIDE SEQUENCE [LARGE SCALE GENOMIC DNA]</scope>
    <source>
        <strain evidence="3 4">FSL S10-1188</strain>
    </source>
</reference>
<dbReference type="Pfam" id="PF02302">
    <property type="entry name" value="PTS_IIB"/>
    <property type="match status" value="1"/>
</dbReference>
<dbReference type="GO" id="GO:0009401">
    <property type="term" value="P:phosphoenolpyruvate-dependent sugar phosphotransferase system"/>
    <property type="evidence" value="ECO:0007669"/>
    <property type="project" value="InterPro"/>
</dbReference>
<feature type="domain" description="Phosphotransferase system EIIB component type 2/3" evidence="2">
    <location>
        <begin position="4"/>
        <end position="29"/>
    </location>
</feature>
<gene>
    <name evidence="3" type="ORF">MAQA_07858</name>
</gene>
<organism evidence="3 4">
    <name type="scientific">Listeria aquatica FSL S10-1188</name>
    <dbReference type="NCBI Taxonomy" id="1265818"/>
    <lineage>
        <taxon>Bacteria</taxon>
        <taxon>Bacillati</taxon>
        <taxon>Bacillota</taxon>
        <taxon>Bacilli</taxon>
        <taxon>Bacillales</taxon>
        <taxon>Listeriaceae</taxon>
        <taxon>Listeria</taxon>
    </lineage>
</organism>
<proteinExistence type="predicted"/>
<dbReference type="STRING" id="1265818.MAQA_07858"/>
<comment type="caution">
    <text evidence="3">The sequence shown here is derived from an EMBL/GenBank/DDBJ whole genome shotgun (WGS) entry which is preliminary data.</text>
</comment>
<evidence type="ECO:0000259" key="2">
    <source>
        <dbReference type="Pfam" id="PF02302"/>
    </source>
</evidence>
<evidence type="ECO:0000256" key="1">
    <source>
        <dbReference type="ARBA" id="ARBA00022679"/>
    </source>
</evidence>
<keyword evidence="1" id="KW-0808">Transferase</keyword>
<dbReference type="AlphaFoldDB" id="W7AZE7"/>
<dbReference type="Gene3D" id="3.40.50.2300">
    <property type="match status" value="1"/>
</dbReference>
<evidence type="ECO:0000313" key="3">
    <source>
        <dbReference type="EMBL" id="EUJ18992.1"/>
    </source>
</evidence>
<keyword evidence="4" id="KW-1185">Reference proteome</keyword>
<dbReference type="InterPro" id="IPR003501">
    <property type="entry name" value="PTS_EIIB_2/3"/>
</dbReference>
<dbReference type="SUPFAM" id="SSF52794">
    <property type="entry name" value="PTS system IIB component-like"/>
    <property type="match status" value="1"/>
</dbReference>
<dbReference type="GO" id="GO:0008982">
    <property type="term" value="F:protein-N(PI)-phosphohistidine-sugar phosphotransferase activity"/>
    <property type="evidence" value="ECO:0007669"/>
    <property type="project" value="InterPro"/>
</dbReference>
<dbReference type="Proteomes" id="UP000019246">
    <property type="component" value="Unassembled WGS sequence"/>
</dbReference>
<dbReference type="PATRIC" id="fig|1265818.5.peg.1577"/>
<protein>
    <recommendedName>
        <fullName evidence="2">Phosphotransferase system EIIB component type 2/3 domain-containing protein</fullName>
    </recommendedName>
</protein>